<evidence type="ECO:0000259" key="7">
    <source>
        <dbReference type="PROSITE" id="PS50172"/>
    </source>
</evidence>
<name>A0A444UCJ0_ACIRT</name>
<feature type="region of interest" description="Disordered" evidence="6">
    <location>
        <begin position="113"/>
        <end position="134"/>
    </location>
</feature>
<feature type="compositionally biased region" description="Polar residues" evidence="6">
    <location>
        <begin position="113"/>
        <end position="127"/>
    </location>
</feature>
<dbReference type="PROSITE" id="PS50172">
    <property type="entry name" value="BRCT"/>
    <property type="match status" value="1"/>
</dbReference>
<keyword evidence="5" id="KW-0539">Nucleus</keyword>
<dbReference type="GO" id="GO:0000724">
    <property type="term" value="P:double-strand break repair via homologous recombination"/>
    <property type="evidence" value="ECO:0007669"/>
    <property type="project" value="TreeGrafter"/>
</dbReference>
<dbReference type="PANTHER" id="PTHR13763:SF0">
    <property type="entry name" value="BREAST CANCER TYPE 1 SUSCEPTIBILITY PROTEIN"/>
    <property type="match status" value="1"/>
</dbReference>
<reference evidence="8 9" key="1">
    <citation type="submission" date="2019-01" db="EMBL/GenBank/DDBJ databases">
        <title>Draft Genome and Complete Hox-Cluster Characterization of the Sterlet Sturgeon (Acipenser ruthenus).</title>
        <authorList>
            <person name="Wei Q."/>
        </authorList>
    </citation>
    <scope>NUCLEOTIDE SEQUENCE [LARGE SCALE GENOMIC DNA]</scope>
    <source>
        <strain evidence="8">WHYD16114868_AA</strain>
        <tissue evidence="8">Blood</tissue>
    </source>
</reference>
<evidence type="ECO:0000256" key="2">
    <source>
        <dbReference type="ARBA" id="ARBA00022737"/>
    </source>
</evidence>
<dbReference type="Proteomes" id="UP000289886">
    <property type="component" value="Unassembled WGS sequence"/>
</dbReference>
<organism evidence="8 9">
    <name type="scientific">Acipenser ruthenus</name>
    <name type="common">Sterlet sturgeon</name>
    <dbReference type="NCBI Taxonomy" id="7906"/>
    <lineage>
        <taxon>Eukaryota</taxon>
        <taxon>Metazoa</taxon>
        <taxon>Chordata</taxon>
        <taxon>Craniata</taxon>
        <taxon>Vertebrata</taxon>
        <taxon>Euteleostomi</taxon>
        <taxon>Actinopterygii</taxon>
        <taxon>Chondrostei</taxon>
        <taxon>Acipenseriformes</taxon>
        <taxon>Acipenseridae</taxon>
        <taxon>Acipenser</taxon>
    </lineage>
</organism>
<dbReference type="InterPro" id="IPR001357">
    <property type="entry name" value="BRCT_dom"/>
</dbReference>
<dbReference type="EMBL" id="SCEB01214839">
    <property type="protein sequence ID" value="RXM32828.1"/>
    <property type="molecule type" value="Genomic_DNA"/>
</dbReference>
<gene>
    <name evidence="8" type="ORF">EOD39_1404</name>
</gene>
<feature type="domain" description="BRCT" evidence="7">
    <location>
        <begin position="205"/>
        <end position="304"/>
    </location>
</feature>
<evidence type="ECO:0000256" key="1">
    <source>
        <dbReference type="ARBA" id="ARBA00004123"/>
    </source>
</evidence>
<keyword evidence="2" id="KW-0677">Repeat</keyword>
<proteinExistence type="predicted"/>
<evidence type="ECO:0000313" key="9">
    <source>
        <dbReference type="Proteomes" id="UP000289886"/>
    </source>
</evidence>
<dbReference type="GO" id="GO:0031436">
    <property type="term" value="C:BRCA1-BARD1 complex"/>
    <property type="evidence" value="ECO:0007669"/>
    <property type="project" value="TreeGrafter"/>
</dbReference>
<evidence type="ECO:0000256" key="4">
    <source>
        <dbReference type="ARBA" id="ARBA00023204"/>
    </source>
</evidence>
<feature type="compositionally biased region" description="Polar residues" evidence="6">
    <location>
        <begin position="66"/>
        <end position="83"/>
    </location>
</feature>
<dbReference type="GO" id="GO:0007095">
    <property type="term" value="P:mitotic G2 DNA damage checkpoint signaling"/>
    <property type="evidence" value="ECO:0007669"/>
    <property type="project" value="TreeGrafter"/>
</dbReference>
<dbReference type="CDD" id="cd17721">
    <property type="entry name" value="BRCT_BRCA1_rpt2"/>
    <property type="match status" value="1"/>
</dbReference>
<dbReference type="GO" id="GO:0070531">
    <property type="term" value="C:BRCA1-A complex"/>
    <property type="evidence" value="ECO:0007669"/>
    <property type="project" value="TreeGrafter"/>
</dbReference>
<comment type="caution">
    <text evidence="8">The sequence shown here is derived from an EMBL/GenBank/DDBJ whole genome shotgun (WGS) entry which is preliminary data.</text>
</comment>
<feature type="region of interest" description="Disordered" evidence="6">
    <location>
        <begin position="1"/>
        <end position="24"/>
    </location>
</feature>
<dbReference type="InterPro" id="IPR031099">
    <property type="entry name" value="BRCA1-associated"/>
</dbReference>
<sequence>MHSLPQPYGSLAKQDGAADSKAEEPIVVDLSLQVACPSSQESVDLSTQSDVSEHSLTQQKERSPKAVSQNSYRLSCESLSGCSNEKRQDTEERLDSQLRLKRTPVQVKATINLLSNAANPSQEATTDNDGDGKWNWEDMEKETGDDTSVGILPVSAKHVQTEQPAAVMLSSEIVLLQDYGSRVNSCSNLSEALANISILPISVPGNSLLLSDYEICCYGTFTDMSKGQLEWMVELCGATVIKEPCLFTYSPDCRPVVIVQPDSGGKEIDYEALQRQYNASVVTREWILDSVACYSCHSLDYYLVESLH</sequence>
<dbReference type="PANTHER" id="PTHR13763">
    <property type="entry name" value="BREAST CANCER TYPE 1 SUSCEPTIBILITY PROTEIN BRCA1"/>
    <property type="match status" value="1"/>
</dbReference>
<dbReference type="Gene3D" id="3.40.50.10190">
    <property type="entry name" value="BRCT domain"/>
    <property type="match status" value="1"/>
</dbReference>
<accession>A0A444UCJ0</accession>
<keyword evidence="9" id="KW-1185">Reference proteome</keyword>
<feature type="region of interest" description="Disordered" evidence="6">
    <location>
        <begin position="38"/>
        <end position="99"/>
    </location>
</feature>
<keyword evidence="3" id="KW-0227">DNA damage</keyword>
<evidence type="ECO:0000313" key="8">
    <source>
        <dbReference type="EMBL" id="RXM32828.1"/>
    </source>
</evidence>
<evidence type="ECO:0000256" key="3">
    <source>
        <dbReference type="ARBA" id="ARBA00022763"/>
    </source>
</evidence>
<dbReference type="SMART" id="SM00292">
    <property type="entry name" value="BRCT"/>
    <property type="match status" value="1"/>
</dbReference>
<dbReference type="SUPFAM" id="SSF52113">
    <property type="entry name" value="BRCT domain"/>
    <property type="match status" value="1"/>
</dbReference>
<feature type="compositionally biased region" description="Polar residues" evidence="6">
    <location>
        <begin position="38"/>
        <end position="58"/>
    </location>
</feature>
<dbReference type="GO" id="GO:0045944">
    <property type="term" value="P:positive regulation of transcription by RNA polymerase II"/>
    <property type="evidence" value="ECO:0007669"/>
    <property type="project" value="TreeGrafter"/>
</dbReference>
<protein>
    <submittedName>
        <fullName evidence="8">Breast cancer type 1 susceptibility protein-like</fullName>
    </submittedName>
</protein>
<dbReference type="Pfam" id="PF00533">
    <property type="entry name" value="BRCT"/>
    <property type="match status" value="1"/>
</dbReference>
<comment type="subcellular location">
    <subcellularLocation>
        <location evidence="1">Nucleus</location>
    </subcellularLocation>
</comment>
<dbReference type="GO" id="GO:0004842">
    <property type="term" value="F:ubiquitin-protein transferase activity"/>
    <property type="evidence" value="ECO:0007669"/>
    <property type="project" value="TreeGrafter"/>
</dbReference>
<evidence type="ECO:0000256" key="6">
    <source>
        <dbReference type="SAM" id="MobiDB-lite"/>
    </source>
</evidence>
<dbReference type="FunFam" id="3.40.50.10190:FF:000025">
    <property type="entry name" value="Breast cancer type 1 susceptibility protein homolog"/>
    <property type="match status" value="1"/>
</dbReference>
<dbReference type="GO" id="GO:0043009">
    <property type="term" value="P:chordate embryonic development"/>
    <property type="evidence" value="ECO:0007669"/>
    <property type="project" value="TreeGrafter"/>
</dbReference>
<keyword evidence="4" id="KW-0234">DNA repair</keyword>
<feature type="compositionally biased region" description="Basic and acidic residues" evidence="6">
    <location>
        <begin position="84"/>
        <end position="98"/>
    </location>
</feature>
<evidence type="ECO:0000256" key="5">
    <source>
        <dbReference type="ARBA" id="ARBA00023242"/>
    </source>
</evidence>
<dbReference type="AlphaFoldDB" id="A0A444UCJ0"/>
<dbReference type="InterPro" id="IPR036420">
    <property type="entry name" value="BRCT_dom_sf"/>
</dbReference>